<accession>A0A9I9EIR8</accession>
<sequence>MSGVWVEVLGTRAPKIVRLMTNTAQRVEIVGGPLFPQDEKNVSGAFLLAFSWDKHRKSSSSARFLRCKCISSGF</sequence>
<dbReference type="EnsemblPlants" id="MELO3C034319.2.1">
    <property type="protein sequence ID" value="MELO3C034319.2.1"/>
    <property type="gene ID" value="MELO3C034319.2"/>
</dbReference>
<evidence type="ECO:0000313" key="1">
    <source>
        <dbReference type="EnsemblPlants" id="MELO3C034319.2.1"/>
    </source>
</evidence>
<dbReference type="AlphaFoldDB" id="A0A9I9EIR8"/>
<proteinExistence type="predicted"/>
<reference evidence="1" key="1">
    <citation type="submission" date="2023-03" db="UniProtKB">
        <authorList>
            <consortium name="EnsemblPlants"/>
        </authorList>
    </citation>
    <scope>IDENTIFICATION</scope>
</reference>
<protein>
    <submittedName>
        <fullName evidence="1">Uncharacterized protein</fullName>
    </submittedName>
</protein>
<dbReference type="Gramene" id="MELO3C034319.2.1">
    <property type="protein sequence ID" value="MELO3C034319.2.1"/>
    <property type="gene ID" value="MELO3C034319.2"/>
</dbReference>
<organism evidence="1">
    <name type="scientific">Cucumis melo</name>
    <name type="common">Muskmelon</name>
    <dbReference type="NCBI Taxonomy" id="3656"/>
    <lineage>
        <taxon>Eukaryota</taxon>
        <taxon>Viridiplantae</taxon>
        <taxon>Streptophyta</taxon>
        <taxon>Embryophyta</taxon>
        <taxon>Tracheophyta</taxon>
        <taxon>Spermatophyta</taxon>
        <taxon>Magnoliopsida</taxon>
        <taxon>eudicotyledons</taxon>
        <taxon>Gunneridae</taxon>
        <taxon>Pentapetalae</taxon>
        <taxon>rosids</taxon>
        <taxon>fabids</taxon>
        <taxon>Cucurbitales</taxon>
        <taxon>Cucurbitaceae</taxon>
        <taxon>Benincaseae</taxon>
        <taxon>Cucumis</taxon>
    </lineage>
</organism>
<name>A0A9I9EIR8_CUCME</name>